<evidence type="ECO:0000313" key="1">
    <source>
        <dbReference type="EMBL" id="AHG87495.1"/>
    </source>
</evidence>
<evidence type="ECO:0000313" key="2">
    <source>
        <dbReference type="Proteomes" id="UP000019086"/>
    </source>
</evidence>
<sequence length="54" mass="6491">MFVSKNKRSILQKILQNFPKNKPLVRVNEYEFVHFLQGNRGALLRHMLLIPREK</sequence>
<reference evidence="1 2" key="1">
    <citation type="submission" date="2013-12" db="EMBL/GenBank/DDBJ databases">
        <title>Annotation of the Bibersteinia trehalosi USDA-ARS-USMARC-190 complete genome.</title>
        <authorList>
            <person name="Harhay G.P."/>
            <person name="McVey S."/>
            <person name="Clawson M.L."/>
            <person name="Bono J."/>
            <person name="Heaton M.P."/>
            <person name="Chitko-Mckown C.G."/>
            <person name="Harhay D.M."/>
            <person name="Smith T.P.L."/>
        </authorList>
    </citation>
    <scope>NUCLEOTIDE SEQUENCE [LARGE SCALE GENOMIC DNA]</scope>
    <source>
        <strain evidence="1 2">USDA-ARS-USMARC-190</strain>
    </source>
</reference>
<organism evidence="1 2">
    <name type="scientific">Bibersteinia trehalosi USDA-ARS-USMARC-190</name>
    <dbReference type="NCBI Taxonomy" id="1263832"/>
    <lineage>
        <taxon>Bacteria</taxon>
        <taxon>Pseudomonadati</taxon>
        <taxon>Pseudomonadota</taxon>
        <taxon>Gammaproteobacteria</taxon>
        <taxon>Pasteurellales</taxon>
        <taxon>Pasteurellaceae</taxon>
        <taxon>Bibersteinia</taxon>
    </lineage>
</organism>
<proteinExistence type="predicted"/>
<accession>W0RB06</accession>
<dbReference type="AlphaFoldDB" id="W0RB06"/>
<protein>
    <submittedName>
        <fullName evidence="1">Uncharacterized protein</fullName>
    </submittedName>
</protein>
<gene>
    <name evidence="1" type="ORF">F544_22670</name>
</gene>
<dbReference type="Proteomes" id="UP000019086">
    <property type="component" value="Chromosome"/>
</dbReference>
<name>W0RB06_BIBTR</name>
<dbReference type="HOGENOM" id="CLU_3040821_0_0_6"/>
<dbReference type="KEGG" id="btra:F544_22670"/>
<dbReference type="EMBL" id="CP006956">
    <property type="protein sequence ID" value="AHG87495.1"/>
    <property type="molecule type" value="Genomic_DNA"/>
</dbReference>